<accession>A0AAE3R1B0</accession>
<evidence type="ECO:0000313" key="2">
    <source>
        <dbReference type="EMBL" id="MDJ1499615.1"/>
    </source>
</evidence>
<protein>
    <submittedName>
        <fullName evidence="2">Crp/Fnr family transcriptional regulator</fullName>
    </submittedName>
</protein>
<sequence>MESLKTYLNAISPLHEHTWQAIQSHFSYSVLSKRSYYIQEGQVAKEFAFLQKGVVRAFHRTRDGSEYNKRFFTFPSIIGSYASLITGTPSLFTQQALTDCQILKADYITISSLYPLYPDLERLARKFAENYFVENEKKEVEIVVLNADQRYLQFQKNYPDLEQQISQYHIASFLGITPTQLSRIRRKLLL</sequence>
<dbReference type="PROSITE" id="PS50042">
    <property type="entry name" value="CNMP_BINDING_3"/>
    <property type="match status" value="1"/>
</dbReference>
<name>A0AAE3R1B0_9BACT</name>
<proteinExistence type="predicted"/>
<dbReference type="SUPFAM" id="SSF51206">
    <property type="entry name" value="cAMP-binding domain-like"/>
    <property type="match status" value="1"/>
</dbReference>
<dbReference type="InterPro" id="IPR018490">
    <property type="entry name" value="cNMP-bd_dom_sf"/>
</dbReference>
<dbReference type="RefSeq" id="WP_314509145.1">
    <property type="nucleotide sequence ID" value="NZ_JASJOU010000001.1"/>
</dbReference>
<comment type="caution">
    <text evidence="2">The sequence shown here is derived from an EMBL/GenBank/DDBJ whole genome shotgun (WGS) entry which is preliminary data.</text>
</comment>
<gene>
    <name evidence="2" type="ORF">QNI22_03115</name>
</gene>
<feature type="domain" description="Cyclic nucleotide-binding" evidence="1">
    <location>
        <begin position="28"/>
        <end position="113"/>
    </location>
</feature>
<dbReference type="InterPro" id="IPR014710">
    <property type="entry name" value="RmlC-like_jellyroll"/>
</dbReference>
<dbReference type="Proteomes" id="UP001232063">
    <property type="component" value="Unassembled WGS sequence"/>
</dbReference>
<evidence type="ECO:0000313" key="3">
    <source>
        <dbReference type="Proteomes" id="UP001232063"/>
    </source>
</evidence>
<evidence type="ECO:0000259" key="1">
    <source>
        <dbReference type="PROSITE" id="PS50042"/>
    </source>
</evidence>
<dbReference type="CDD" id="cd00038">
    <property type="entry name" value="CAP_ED"/>
    <property type="match status" value="1"/>
</dbReference>
<keyword evidence="3" id="KW-1185">Reference proteome</keyword>
<dbReference type="SMART" id="SM00100">
    <property type="entry name" value="cNMP"/>
    <property type="match status" value="1"/>
</dbReference>
<dbReference type="InterPro" id="IPR000595">
    <property type="entry name" value="cNMP-bd_dom"/>
</dbReference>
<dbReference type="AlphaFoldDB" id="A0AAE3R1B0"/>
<dbReference type="Gene3D" id="2.60.120.10">
    <property type="entry name" value="Jelly Rolls"/>
    <property type="match status" value="1"/>
</dbReference>
<dbReference type="EMBL" id="JASJOU010000001">
    <property type="protein sequence ID" value="MDJ1499615.1"/>
    <property type="molecule type" value="Genomic_DNA"/>
</dbReference>
<reference evidence="2" key="1">
    <citation type="submission" date="2023-05" db="EMBL/GenBank/DDBJ databases">
        <authorList>
            <person name="Zhang X."/>
        </authorList>
    </citation>
    <scope>NUCLEOTIDE SEQUENCE</scope>
    <source>
        <strain evidence="2">BD1B2-1</strain>
    </source>
</reference>
<organism evidence="2 3">
    <name type="scientific">Xanthocytophaga agilis</name>
    <dbReference type="NCBI Taxonomy" id="3048010"/>
    <lineage>
        <taxon>Bacteria</taxon>
        <taxon>Pseudomonadati</taxon>
        <taxon>Bacteroidota</taxon>
        <taxon>Cytophagia</taxon>
        <taxon>Cytophagales</taxon>
        <taxon>Rhodocytophagaceae</taxon>
        <taxon>Xanthocytophaga</taxon>
    </lineage>
</organism>
<dbReference type="Pfam" id="PF00027">
    <property type="entry name" value="cNMP_binding"/>
    <property type="match status" value="1"/>
</dbReference>